<keyword evidence="1" id="KW-0732">Signal</keyword>
<sequence>MLLFSLILTLSFSLCQNMQPSSMRTSSVQPHQIRLMVPTFCASATVCCRPAYAFSFAVPLLPLSQDDPPLRLSPYFHVQNTY</sequence>
<name>A0A4U6UE61_SETVI</name>
<dbReference type="Gramene" id="TKW14341">
    <property type="protein sequence ID" value="TKW14341"/>
    <property type="gene ID" value="SEVIR_5G162001v2"/>
</dbReference>
<evidence type="ECO:0000313" key="2">
    <source>
        <dbReference type="EMBL" id="TKW14341.1"/>
    </source>
</evidence>
<dbReference type="AlphaFoldDB" id="A0A4U6UE61"/>
<evidence type="ECO:0000256" key="1">
    <source>
        <dbReference type="SAM" id="SignalP"/>
    </source>
</evidence>
<accession>A0A4U6UE61</accession>
<proteinExistence type="predicted"/>
<dbReference type="Proteomes" id="UP000298652">
    <property type="component" value="Chromosome 5"/>
</dbReference>
<dbReference type="EMBL" id="CM016556">
    <property type="protein sequence ID" value="TKW14341.1"/>
    <property type="molecule type" value="Genomic_DNA"/>
</dbReference>
<feature type="chain" id="PRO_5020561699" description="Secreted protein" evidence="1">
    <location>
        <begin position="16"/>
        <end position="82"/>
    </location>
</feature>
<keyword evidence="3" id="KW-1185">Reference proteome</keyword>
<gene>
    <name evidence="2" type="ORF">SEVIR_5G162001v2</name>
</gene>
<protein>
    <recommendedName>
        <fullName evidence="4">Secreted protein</fullName>
    </recommendedName>
</protein>
<organism evidence="2 3">
    <name type="scientific">Setaria viridis</name>
    <name type="common">Green bristlegrass</name>
    <name type="synonym">Setaria italica subsp. viridis</name>
    <dbReference type="NCBI Taxonomy" id="4556"/>
    <lineage>
        <taxon>Eukaryota</taxon>
        <taxon>Viridiplantae</taxon>
        <taxon>Streptophyta</taxon>
        <taxon>Embryophyta</taxon>
        <taxon>Tracheophyta</taxon>
        <taxon>Spermatophyta</taxon>
        <taxon>Magnoliopsida</taxon>
        <taxon>Liliopsida</taxon>
        <taxon>Poales</taxon>
        <taxon>Poaceae</taxon>
        <taxon>PACMAD clade</taxon>
        <taxon>Panicoideae</taxon>
        <taxon>Panicodae</taxon>
        <taxon>Paniceae</taxon>
        <taxon>Cenchrinae</taxon>
        <taxon>Setaria</taxon>
    </lineage>
</organism>
<feature type="signal peptide" evidence="1">
    <location>
        <begin position="1"/>
        <end position="15"/>
    </location>
</feature>
<evidence type="ECO:0000313" key="3">
    <source>
        <dbReference type="Proteomes" id="UP000298652"/>
    </source>
</evidence>
<reference evidence="2" key="1">
    <citation type="submission" date="2019-03" db="EMBL/GenBank/DDBJ databases">
        <title>WGS assembly of Setaria viridis.</title>
        <authorList>
            <person name="Huang P."/>
            <person name="Jenkins J."/>
            <person name="Grimwood J."/>
            <person name="Barry K."/>
            <person name="Healey A."/>
            <person name="Mamidi S."/>
            <person name="Sreedasyam A."/>
            <person name="Shu S."/>
            <person name="Feldman M."/>
            <person name="Wu J."/>
            <person name="Yu Y."/>
            <person name="Chen C."/>
            <person name="Johnson J."/>
            <person name="Rokhsar D."/>
            <person name="Baxter I."/>
            <person name="Schmutz J."/>
            <person name="Brutnell T."/>
            <person name="Kellogg E."/>
        </authorList>
    </citation>
    <scope>NUCLEOTIDE SEQUENCE [LARGE SCALE GENOMIC DNA]</scope>
</reference>
<evidence type="ECO:0008006" key="4">
    <source>
        <dbReference type="Google" id="ProtNLM"/>
    </source>
</evidence>